<dbReference type="OrthoDB" id="9778208at2"/>
<comment type="similarity">
    <text evidence="3 9">Belongs to the class I-like SAM-binding methyltransferase superfamily. TPMT family.</text>
</comment>
<dbReference type="NCBIfam" id="TIGR03840">
    <property type="entry name" value="TMPT_Se_Te"/>
    <property type="match status" value="1"/>
</dbReference>
<dbReference type="PANTHER" id="PTHR10259:SF11">
    <property type="entry name" value="THIOPURINE S-METHYLTRANSFERASE"/>
    <property type="match status" value="1"/>
</dbReference>
<accession>A0A0B4XJI4</accession>
<feature type="binding site" evidence="9">
    <location>
        <position position="65"/>
    </location>
    <ligand>
        <name>S-adenosyl-L-methionine</name>
        <dbReference type="ChEBI" id="CHEBI:59789"/>
    </ligand>
</feature>
<dbReference type="InterPro" id="IPR008854">
    <property type="entry name" value="TPMT"/>
</dbReference>
<dbReference type="GO" id="GO:0008119">
    <property type="term" value="F:thiopurine S-methyltransferase activity"/>
    <property type="evidence" value="ECO:0007669"/>
    <property type="project" value="UniProtKB-UniRule"/>
</dbReference>
<dbReference type="InterPro" id="IPR025835">
    <property type="entry name" value="Thiopurine_S-MeTrfase"/>
</dbReference>
<evidence type="ECO:0000313" key="10">
    <source>
        <dbReference type="EMBL" id="AJD46577.1"/>
    </source>
</evidence>
<keyword evidence="6 9" id="KW-0489">Methyltransferase</keyword>
<sequence length="215" mass="24359">MEAAFWHRRWQNNDIGFHQPDGHRWLPRHWPALSLPPDAPVLVPLCGKSVDMHWLRRQHPVVGVELSRAALDSFLDEHRLTASWQSAGDLEVALAPGYTLYCGDVFLLNAEAVSHVQAVYDRAALIALPPPMRERYVAHLRTILPAGWRMLLVTLEYDQSKMDGPPFSVSADEVQRLFHGCAVRQLEVEDVLSGQARFEEAGLEALRERAWLIEG</sequence>
<dbReference type="FunFam" id="3.40.50.150:FF:000101">
    <property type="entry name" value="Thiopurine S-methyltransferase"/>
    <property type="match status" value="1"/>
</dbReference>
<organism evidence="10 11">
    <name type="scientific">Isoalcanivorax pacificus W11-5</name>
    <dbReference type="NCBI Taxonomy" id="391936"/>
    <lineage>
        <taxon>Bacteria</taxon>
        <taxon>Pseudomonadati</taxon>
        <taxon>Pseudomonadota</taxon>
        <taxon>Gammaproteobacteria</taxon>
        <taxon>Oceanospirillales</taxon>
        <taxon>Alcanivoracaceae</taxon>
        <taxon>Isoalcanivorax</taxon>
    </lineage>
</organism>
<evidence type="ECO:0000313" key="11">
    <source>
        <dbReference type="Proteomes" id="UP000006764"/>
    </source>
</evidence>
<dbReference type="HAMAP" id="MF_00812">
    <property type="entry name" value="Thiopur_methtran"/>
    <property type="match status" value="1"/>
</dbReference>
<dbReference type="GO" id="GO:0010038">
    <property type="term" value="P:response to metal ion"/>
    <property type="evidence" value="ECO:0007669"/>
    <property type="project" value="InterPro"/>
</dbReference>
<dbReference type="RefSeq" id="WP_008740077.1">
    <property type="nucleotide sequence ID" value="NZ_CP004387.1"/>
</dbReference>
<dbReference type="Gene3D" id="3.40.50.150">
    <property type="entry name" value="Vaccinia Virus protein VP39"/>
    <property type="match status" value="1"/>
</dbReference>
<dbReference type="SUPFAM" id="SSF53335">
    <property type="entry name" value="S-adenosyl-L-methionine-dependent methyltransferases"/>
    <property type="match status" value="1"/>
</dbReference>
<evidence type="ECO:0000256" key="4">
    <source>
        <dbReference type="ARBA" id="ARBA00011905"/>
    </source>
</evidence>
<dbReference type="NCBIfam" id="NF009732">
    <property type="entry name" value="PRK13255.1"/>
    <property type="match status" value="1"/>
</dbReference>
<dbReference type="InterPro" id="IPR029063">
    <property type="entry name" value="SAM-dependent_MTases_sf"/>
</dbReference>
<proteinExistence type="inferred from homology"/>
<keyword evidence="11" id="KW-1185">Reference proteome</keyword>
<keyword evidence="5 9" id="KW-0963">Cytoplasm</keyword>
<dbReference type="PIRSF" id="PIRSF023956">
    <property type="entry name" value="Thiopurine_S-methyltransferase"/>
    <property type="match status" value="1"/>
</dbReference>
<feature type="binding site" evidence="9">
    <location>
        <position position="122"/>
    </location>
    <ligand>
        <name>S-adenosyl-L-methionine</name>
        <dbReference type="ChEBI" id="CHEBI:59789"/>
    </ligand>
</feature>
<dbReference type="STRING" id="391936.S7S_00765"/>
<dbReference type="GO" id="GO:0005737">
    <property type="term" value="C:cytoplasm"/>
    <property type="evidence" value="ECO:0007669"/>
    <property type="project" value="UniProtKB-SubCell"/>
</dbReference>
<evidence type="ECO:0000256" key="1">
    <source>
        <dbReference type="ARBA" id="ARBA00000903"/>
    </source>
</evidence>
<name>A0A0B4XJI4_9GAMM</name>
<dbReference type="GO" id="GO:0032259">
    <property type="term" value="P:methylation"/>
    <property type="evidence" value="ECO:0007669"/>
    <property type="project" value="UniProtKB-KW"/>
</dbReference>
<dbReference type="PANTHER" id="PTHR10259">
    <property type="entry name" value="THIOPURINE S-METHYLTRANSFERASE"/>
    <property type="match status" value="1"/>
</dbReference>
<dbReference type="KEGG" id="apac:S7S_00765"/>
<dbReference type="PROSITE" id="PS51585">
    <property type="entry name" value="SAM_MT_TPMT"/>
    <property type="match status" value="1"/>
</dbReference>
<evidence type="ECO:0000256" key="6">
    <source>
        <dbReference type="ARBA" id="ARBA00022603"/>
    </source>
</evidence>
<dbReference type="EMBL" id="CP004387">
    <property type="protein sequence ID" value="AJD46577.1"/>
    <property type="molecule type" value="Genomic_DNA"/>
</dbReference>
<evidence type="ECO:0000256" key="2">
    <source>
        <dbReference type="ARBA" id="ARBA00004496"/>
    </source>
</evidence>
<comment type="subcellular location">
    <subcellularLocation>
        <location evidence="2 9">Cytoplasm</location>
    </subcellularLocation>
</comment>
<keyword evidence="8 9" id="KW-0949">S-adenosyl-L-methionine</keyword>
<feature type="binding site" evidence="9">
    <location>
        <position position="10"/>
    </location>
    <ligand>
        <name>S-adenosyl-L-methionine</name>
        <dbReference type="ChEBI" id="CHEBI:59789"/>
    </ligand>
</feature>
<evidence type="ECO:0000256" key="7">
    <source>
        <dbReference type="ARBA" id="ARBA00022679"/>
    </source>
</evidence>
<evidence type="ECO:0000256" key="9">
    <source>
        <dbReference type="HAMAP-Rule" id="MF_00812"/>
    </source>
</evidence>
<reference evidence="10 11" key="1">
    <citation type="journal article" date="2012" name="J. Bacteriol.">
        <title>Genome sequence of an alkane-degrading bacterium, Alcanivorax pacificus type strain W11-5, isolated from deep sea sediment.</title>
        <authorList>
            <person name="Lai Q."/>
            <person name="Shao Z."/>
        </authorList>
    </citation>
    <scope>NUCLEOTIDE SEQUENCE [LARGE SCALE GENOMIC DNA]</scope>
    <source>
        <strain evidence="10 11">W11-5</strain>
    </source>
</reference>
<comment type="catalytic activity">
    <reaction evidence="1 9">
        <text>S-adenosyl-L-methionine + a thiopurine = S-adenosyl-L-homocysteine + a thiopurine S-methylether.</text>
        <dbReference type="EC" id="2.1.1.67"/>
    </reaction>
</comment>
<dbReference type="Pfam" id="PF05724">
    <property type="entry name" value="TPMT"/>
    <property type="match status" value="1"/>
</dbReference>
<protein>
    <recommendedName>
        <fullName evidence="4 9">Thiopurine S-methyltransferase</fullName>
        <ecNumber evidence="4 9">2.1.1.67</ecNumber>
    </recommendedName>
    <alternativeName>
        <fullName evidence="9">Thiopurine methyltransferase</fullName>
    </alternativeName>
</protein>
<feature type="binding site" evidence="9">
    <location>
        <position position="45"/>
    </location>
    <ligand>
        <name>S-adenosyl-L-methionine</name>
        <dbReference type="ChEBI" id="CHEBI:59789"/>
    </ligand>
</feature>
<dbReference type="HOGENOM" id="CLU_085515_1_0_6"/>
<dbReference type="EC" id="2.1.1.67" evidence="4 9"/>
<dbReference type="InterPro" id="IPR022474">
    <property type="entry name" value="Thiopur_S-MeTfrase_Se/Te_detox"/>
</dbReference>
<keyword evidence="7 9" id="KW-0808">Transferase</keyword>
<gene>
    <name evidence="9" type="primary">tpm</name>
    <name evidence="10" type="ORF">S7S_00765</name>
</gene>
<evidence type="ECO:0000256" key="3">
    <source>
        <dbReference type="ARBA" id="ARBA00008145"/>
    </source>
</evidence>
<evidence type="ECO:0000256" key="8">
    <source>
        <dbReference type="ARBA" id="ARBA00022691"/>
    </source>
</evidence>
<dbReference type="AlphaFoldDB" id="A0A0B4XJI4"/>
<dbReference type="Proteomes" id="UP000006764">
    <property type="component" value="Chromosome"/>
</dbReference>
<evidence type="ECO:0000256" key="5">
    <source>
        <dbReference type="ARBA" id="ARBA00022490"/>
    </source>
</evidence>